<sequence>MEVVVARSPSNEAGHRKYVSYKLAAAFKPFLAWKSDLGTNKKQASVLTPLPSVCYKVFA</sequence>
<protein>
    <submittedName>
        <fullName evidence="1">Uncharacterized protein</fullName>
    </submittedName>
</protein>
<name>A0A243W8C4_9BACT</name>
<dbReference type="EMBL" id="MTSE01000017">
    <property type="protein sequence ID" value="OUJ71225.1"/>
    <property type="molecule type" value="Genomic_DNA"/>
</dbReference>
<dbReference type="AlphaFoldDB" id="A0A243W8C4"/>
<reference evidence="1 2" key="1">
    <citation type="submission" date="2017-01" db="EMBL/GenBank/DDBJ databases">
        <title>A new Hymenobacter.</title>
        <authorList>
            <person name="Liang Y."/>
            <person name="Feng F."/>
        </authorList>
    </citation>
    <scope>NUCLEOTIDE SEQUENCE [LARGE SCALE GENOMIC DNA]</scope>
    <source>
        <strain evidence="1">MIMBbqt21</strain>
    </source>
</reference>
<gene>
    <name evidence="1" type="ORF">BXP70_22355</name>
</gene>
<proteinExistence type="predicted"/>
<comment type="caution">
    <text evidence="1">The sequence shown here is derived from an EMBL/GenBank/DDBJ whole genome shotgun (WGS) entry which is preliminary data.</text>
</comment>
<evidence type="ECO:0000313" key="1">
    <source>
        <dbReference type="EMBL" id="OUJ71225.1"/>
    </source>
</evidence>
<accession>A0A243W8C4</accession>
<dbReference type="Proteomes" id="UP000194873">
    <property type="component" value="Unassembled WGS sequence"/>
</dbReference>
<evidence type="ECO:0000313" key="2">
    <source>
        <dbReference type="Proteomes" id="UP000194873"/>
    </source>
</evidence>
<organism evidence="1 2">
    <name type="scientific">Hymenobacter crusticola</name>
    <dbReference type="NCBI Taxonomy" id="1770526"/>
    <lineage>
        <taxon>Bacteria</taxon>
        <taxon>Pseudomonadati</taxon>
        <taxon>Bacteroidota</taxon>
        <taxon>Cytophagia</taxon>
        <taxon>Cytophagales</taxon>
        <taxon>Hymenobacteraceae</taxon>
        <taxon>Hymenobacter</taxon>
    </lineage>
</organism>
<keyword evidence="2" id="KW-1185">Reference proteome</keyword>